<organism evidence="1 2">
    <name type="scientific">Prauserella endophytica</name>
    <dbReference type="NCBI Taxonomy" id="1592324"/>
    <lineage>
        <taxon>Bacteria</taxon>
        <taxon>Bacillati</taxon>
        <taxon>Actinomycetota</taxon>
        <taxon>Actinomycetes</taxon>
        <taxon>Pseudonocardiales</taxon>
        <taxon>Pseudonocardiaceae</taxon>
        <taxon>Prauserella</taxon>
        <taxon>Prauserella coralliicola group</taxon>
    </lineage>
</organism>
<sequence>MTWSRETTVEDVLGELIERGYRFVHPRDERGEIITVVGVRAHGTVIDIVRLDAEDDVLAMRMPGDEQNILAPETVLWKRSGAMHTVVADLLCLADDDFAPRAKPETRGCWVPSGREGRAKWLVATA</sequence>
<comment type="caution">
    <text evidence="1">The sequence shown here is derived from an EMBL/GenBank/DDBJ whole genome shotgun (WGS) entry which is preliminary data.</text>
</comment>
<evidence type="ECO:0000313" key="2">
    <source>
        <dbReference type="Proteomes" id="UP000309992"/>
    </source>
</evidence>
<protein>
    <submittedName>
        <fullName evidence="1">Uncharacterized protein</fullName>
    </submittedName>
</protein>
<dbReference type="EMBL" id="SWMS01000001">
    <property type="protein sequence ID" value="TKG73083.1"/>
    <property type="molecule type" value="Genomic_DNA"/>
</dbReference>
<accession>A0ABY2SBP0</accession>
<evidence type="ECO:0000313" key="1">
    <source>
        <dbReference type="EMBL" id="TKG73083.1"/>
    </source>
</evidence>
<reference evidence="1 2" key="1">
    <citation type="journal article" date="2015" name="Antonie Van Leeuwenhoek">
        <title>Prauserella endophytica sp. nov., an endophytic actinobacterium isolated from Tamarix taklamakanensis.</title>
        <authorList>
            <person name="Liu J.M."/>
            <person name="Habden X."/>
            <person name="Guo L."/>
            <person name="Tuo L."/>
            <person name="Jiang Z.K."/>
            <person name="Liu S.W."/>
            <person name="Liu X.F."/>
            <person name="Chen L."/>
            <person name="Li R.F."/>
            <person name="Zhang Y.Q."/>
            <person name="Sun C.H."/>
        </authorList>
    </citation>
    <scope>NUCLEOTIDE SEQUENCE [LARGE SCALE GENOMIC DNA]</scope>
    <source>
        <strain evidence="1 2">CGMCC 4.7182</strain>
    </source>
</reference>
<keyword evidence="2" id="KW-1185">Reference proteome</keyword>
<name>A0ABY2SBP0_9PSEU</name>
<dbReference type="RefSeq" id="WP_112265385.1">
    <property type="nucleotide sequence ID" value="NZ_SWMS01000001.1"/>
</dbReference>
<proteinExistence type="predicted"/>
<dbReference type="Proteomes" id="UP000309992">
    <property type="component" value="Unassembled WGS sequence"/>
</dbReference>
<gene>
    <name evidence="1" type="ORF">FCN18_00295</name>
</gene>